<dbReference type="Proteomes" id="UP000694727">
    <property type="component" value="Unplaced"/>
</dbReference>
<dbReference type="GO" id="GO:0006355">
    <property type="term" value="P:regulation of DNA-templated transcription"/>
    <property type="evidence" value="ECO:0007669"/>
    <property type="project" value="InterPro"/>
</dbReference>
<evidence type="ECO:0000313" key="2">
    <source>
        <dbReference type="Ensembl" id="ENSSSCP00015001433.1"/>
    </source>
</evidence>
<dbReference type="PROSITE" id="PS50805">
    <property type="entry name" value="KRAB"/>
    <property type="match status" value="1"/>
</dbReference>
<dbReference type="InterPro" id="IPR050169">
    <property type="entry name" value="Krueppel_C2H2_ZnF"/>
</dbReference>
<accession>A0A8D0MCW9</accession>
<dbReference type="Ensembl" id="ENSSSCT00025010900.1">
    <property type="protein sequence ID" value="ENSSSCP00025004381.1"/>
    <property type="gene ID" value="ENSSSCG00025008191.1"/>
</dbReference>
<dbReference type="InterPro" id="IPR001909">
    <property type="entry name" value="KRAB"/>
</dbReference>
<dbReference type="Proteomes" id="UP000694720">
    <property type="component" value="Unplaced"/>
</dbReference>
<dbReference type="PANTHER" id="PTHR23232:SF133">
    <property type="entry name" value="RIKEN CDNA 1700020N01 GENE"/>
    <property type="match status" value="1"/>
</dbReference>
<evidence type="ECO:0000313" key="3">
    <source>
        <dbReference type="Proteomes" id="UP000694726"/>
    </source>
</evidence>
<dbReference type="Ensembl" id="ENSSSCT00040049274.1">
    <property type="protein sequence ID" value="ENSSSCP00040020489.1"/>
    <property type="gene ID" value="ENSSSCG00040036804.1"/>
</dbReference>
<dbReference type="AlphaFoldDB" id="A0A8D0MCW9"/>
<dbReference type="Proteomes" id="UP000694725">
    <property type="component" value="Unplaced"/>
</dbReference>
<dbReference type="Ensembl" id="ENSSSCT00060045322.1">
    <property type="protein sequence ID" value="ENSSSCP00060019407.1"/>
    <property type="gene ID" value="ENSSSCG00060033429.1"/>
</dbReference>
<reference evidence="2" key="1">
    <citation type="submission" date="2025-05" db="UniProtKB">
        <authorList>
            <consortium name="Ensembl"/>
        </authorList>
    </citation>
    <scope>IDENTIFICATION</scope>
</reference>
<proteinExistence type="predicted"/>
<dbReference type="Proteomes" id="UP000694570">
    <property type="component" value="Unplaced"/>
</dbReference>
<sequence>ADSERMSGDVFVYFSQEEWRLLDEAQRLLYREVMLENFALMASLGKALTSLPVSWTELSPCLIPRHS</sequence>
<dbReference type="Proteomes" id="UP000694723">
    <property type="component" value="Unplaced"/>
</dbReference>
<dbReference type="Proteomes" id="UP000694728">
    <property type="component" value="Unplaced"/>
</dbReference>
<dbReference type="CDD" id="cd07765">
    <property type="entry name" value="KRAB_A-box"/>
    <property type="match status" value="1"/>
</dbReference>
<dbReference type="PANTHER" id="PTHR23232">
    <property type="entry name" value="KRAB DOMAIN C2H2 ZINC FINGER"/>
    <property type="match status" value="1"/>
</dbReference>
<protein>
    <recommendedName>
        <fullName evidence="1">KRAB domain-containing protein</fullName>
    </recommendedName>
</protein>
<dbReference type="Ensembl" id="ENSSSCT00035041734.1">
    <property type="protein sequence ID" value="ENSSSCP00035016685.1"/>
    <property type="gene ID" value="ENSSSCG00035031521.1"/>
</dbReference>
<dbReference type="Proteomes" id="UP000694571">
    <property type="component" value="Unplaced"/>
</dbReference>
<dbReference type="Pfam" id="PF01352">
    <property type="entry name" value="KRAB"/>
    <property type="match status" value="1"/>
</dbReference>
<dbReference type="Ensembl" id="ENSSSCT00015004083.1">
    <property type="protein sequence ID" value="ENSSSCP00015001433.1"/>
    <property type="gene ID" value="ENSSSCG00015003228.1"/>
</dbReference>
<name>A0A8D0MCW9_PIG</name>
<evidence type="ECO:0000259" key="1">
    <source>
        <dbReference type="PROSITE" id="PS50805"/>
    </source>
</evidence>
<dbReference type="Proteomes" id="UP000694722">
    <property type="component" value="Unplaced"/>
</dbReference>
<dbReference type="Ensembl" id="ENSSSCT00045022985.1">
    <property type="protein sequence ID" value="ENSSSCP00045015865.1"/>
    <property type="gene ID" value="ENSSSCG00045013456.1"/>
</dbReference>
<dbReference type="InterPro" id="IPR036051">
    <property type="entry name" value="KRAB_dom_sf"/>
</dbReference>
<dbReference type="SUPFAM" id="SSF109640">
    <property type="entry name" value="KRAB domain (Kruppel-associated box)"/>
    <property type="match status" value="1"/>
</dbReference>
<dbReference type="Gene3D" id="6.10.140.140">
    <property type="match status" value="1"/>
</dbReference>
<dbReference type="Ensembl" id="ENSSSCT00065043986.1">
    <property type="protein sequence ID" value="ENSSSCP00065018736.1"/>
    <property type="gene ID" value="ENSSSCG00065032461.1"/>
</dbReference>
<feature type="domain" description="KRAB" evidence="1">
    <location>
        <begin position="5"/>
        <end position="67"/>
    </location>
</feature>
<dbReference type="SMART" id="SM00349">
    <property type="entry name" value="KRAB"/>
    <property type="match status" value="1"/>
</dbReference>
<organism evidence="2 3">
    <name type="scientific">Sus scrofa</name>
    <name type="common">Pig</name>
    <dbReference type="NCBI Taxonomy" id="9823"/>
    <lineage>
        <taxon>Eukaryota</taxon>
        <taxon>Metazoa</taxon>
        <taxon>Chordata</taxon>
        <taxon>Craniata</taxon>
        <taxon>Vertebrata</taxon>
        <taxon>Euteleostomi</taxon>
        <taxon>Mammalia</taxon>
        <taxon>Eutheria</taxon>
        <taxon>Laurasiatheria</taxon>
        <taxon>Artiodactyla</taxon>
        <taxon>Suina</taxon>
        <taxon>Suidae</taxon>
        <taxon>Sus</taxon>
    </lineage>
</organism>
<dbReference type="Proteomes" id="UP000694726">
    <property type="component" value="Unplaced"/>
</dbReference>
<dbReference type="Ensembl" id="ENSSSCT00050024603.1">
    <property type="protein sequence ID" value="ENSSSCP00050010290.1"/>
    <property type="gene ID" value="ENSSSCG00050018137.1"/>
</dbReference>
<dbReference type="Ensembl" id="ENSSSCT00030019031.1">
    <property type="protein sequence ID" value="ENSSSCP00030008466.1"/>
    <property type="gene ID" value="ENSSSCG00030013859.1"/>
</dbReference>